<feature type="domain" description="Methyl-accepting transducer" evidence="3">
    <location>
        <begin position="99"/>
        <end position="353"/>
    </location>
</feature>
<keyword evidence="6" id="KW-1185">Reference proteome</keyword>
<evidence type="ECO:0000313" key="5">
    <source>
        <dbReference type="EMBL" id="MBM7557882.1"/>
    </source>
</evidence>
<dbReference type="GO" id="GO:0016020">
    <property type="term" value="C:membrane"/>
    <property type="evidence" value="ECO:0007669"/>
    <property type="project" value="InterPro"/>
</dbReference>
<dbReference type="RefSeq" id="WP_204702746.1">
    <property type="nucleotide sequence ID" value="NZ_JAFBDQ010000019.1"/>
</dbReference>
<dbReference type="Proteomes" id="UP000774000">
    <property type="component" value="Unassembled WGS sequence"/>
</dbReference>
<comment type="caution">
    <text evidence="5">The sequence shown here is derived from an EMBL/GenBank/DDBJ whole genome shotgun (WGS) entry which is preliminary data.</text>
</comment>
<dbReference type="Pfam" id="PF22673">
    <property type="entry name" value="MCP-like_PDC_1"/>
    <property type="match status" value="1"/>
</dbReference>
<evidence type="ECO:0000313" key="6">
    <source>
        <dbReference type="Proteomes" id="UP000774000"/>
    </source>
</evidence>
<dbReference type="AlphaFoldDB" id="A0A938XY92"/>
<feature type="domain" description="VWFA" evidence="4">
    <location>
        <begin position="109"/>
        <end position="349"/>
    </location>
</feature>
<evidence type="ECO:0000256" key="2">
    <source>
        <dbReference type="PROSITE-ProRule" id="PRU00284"/>
    </source>
</evidence>
<dbReference type="GO" id="GO:0007165">
    <property type="term" value="P:signal transduction"/>
    <property type="evidence" value="ECO:0007669"/>
    <property type="project" value="UniProtKB-KW"/>
</dbReference>
<dbReference type="SUPFAM" id="SSF103190">
    <property type="entry name" value="Sensory domain-like"/>
    <property type="match status" value="1"/>
</dbReference>
<dbReference type="PROSITE" id="PS50111">
    <property type="entry name" value="CHEMOTAXIS_TRANSDUC_2"/>
    <property type="match status" value="1"/>
</dbReference>
<evidence type="ECO:0000256" key="1">
    <source>
        <dbReference type="ARBA" id="ARBA00023224"/>
    </source>
</evidence>
<evidence type="ECO:0000259" key="4">
    <source>
        <dbReference type="PROSITE" id="PS50234"/>
    </source>
</evidence>
<dbReference type="Gene3D" id="3.30.450.20">
    <property type="entry name" value="PAS domain"/>
    <property type="match status" value="1"/>
</dbReference>
<dbReference type="Gene3D" id="1.10.287.950">
    <property type="entry name" value="Methyl-accepting chemotaxis protein"/>
    <property type="match status" value="1"/>
</dbReference>
<dbReference type="EMBL" id="JAFBDQ010000019">
    <property type="protein sequence ID" value="MBM7557882.1"/>
    <property type="molecule type" value="Genomic_DNA"/>
</dbReference>
<proteinExistence type="predicted"/>
<dbReference type="InterPro" id="IPR029151">
    <property type="entry name" value="Sensor-like_sf"/>
</dbReference>
<gene>
    <name evidence="5" type="ORF">JOC47_002750</name>
</gene>
<dbReference type="PROSITE" id="PS50234">
    <property type="entry name" value="VWFA"/>
    <property type="match status" value="1"/>
</dbReference>
<dbReference type="SMART" id="SM00283">
    <property type="entry name" value="MA"/>
    <property type="match status" value="1"/>
</dbReference>
<dbReference type="InterPro" id="IPR002035">
    <property type="entry name" value="VWF_A"/>
</dbReference>
<dbReference type="PANTHER" id="PTHR32089:SF112">
    <property type="entry name" value="LYSOZYME-LIKE PROTEIN-RELATED"/>
    <property type="match status" value="1"/>
</dbReference>
<dbReference type="SUPFAM" id="SSF58104">
    <property type="entry name" value="Methyl-accepting chemotaxis protein (MCP) signaling domain"/>
    <property type="match status" value="1"/>
</dbReference>
<accession>A0A938XY92</accession>
<reference evidence="5" key="1">
    <citation type="submission" date="2021-01" db="EMBL/GenBank/DDBJ databases">
        <title>Genomic Encyclopedia of Type Strains, Phase IV (KMG-IV): sequencing the most valuable type-strain genomes for metagenomic binning, comparative biology and taxonomic classification.</title>
        <authorList>
            <person name="Goeker M."/>
        </authorList>
    </citation>
    <scope>NUCLEOTIDE SEQUENCE</scope>
    <source>
        <strain evidence="5">DSM 23230</strain>
    </source>
</reference>
<organism evidence="5 6">
    <name type="scientific">Halanaerobacter jeridensis</name>
    <dbReference type="NCBI Taxonomy" id="706427"/>
    <lineage>
        <taxon>Bacteria</taxon>
        <taxon>Bacillati</taxon>
        <taxon>Bacillota</taxon>
        <taxon>Clostridia</taxon>
        <taxon>Halanaerobiales</taxon>
        <taxon>Halobacteroidaceae</taxon>
        <taxon>Halanaerobacter</taxon>
    </lineage>
</organism>
<dbReference type="PANTHER" id="PTHR32089">
    <property type="entry name" value="METHYL-ACCEPTING CHEMOTAXIS PROTEIN MCPB"/>
    <property type="match status" value="1"/>
</dbReference>
<sequence length="513" mass="57694">MLLITYLLLIVSSLIYFELNVIANQWLRISLYIIFTLSIYYFNHRSIQNLLNKTKKISNGKYDTSINPNNFFGQFKLFAKYIQQVKKQVVNLTFEIQVASSQVSSISEQVQLTVNESTAFAQELLTETTTMRSLNEKNQQIIDDLVEKVDQVKKLSNTSKEIINNSQSNIMEIVQTINDIQSSTDHTVANVKELESSSKKINDIINTVNDISQQTNLLALNAAIESARAVSNTDDNSSGRRRAGQGFAVVADEIRELADDSQQAVGQIKELIKDVRSKVTDVTDITNKNVEIVATGVEKANQIETSLEKMQQMIAEQFSLISDIHNQVSNLDEIRDETINSVEEVYQSVNQQTDKIESIQTLGSRLNDSVNNLSQLVDNTDLFAEEEIKAEAEEKAAEVKKIIEDKLLNNEQFNSLDSVVHQKLLDELINKHEFIEAIWTNKTDGEFIYSNPPAGLANAKVRDWFQTTITGEEFLSEVYVSSITHRPCVTVSVPIFNKGEVVGVIGADIKIKI</sequence>
<dbReference type="Pfam" id="PF00015">
    <property type="entry name" value="MCPsignal"/>
    <property type="match status" value="1"/>
</dbReference>
<name>A0A938XY92_9FIRM</name>
<keyword evidence="1 2" id="KW-0807">Transducer</keyword>
<dbReference type="InterPro" id="IPR004089">
    <property type="entry name" value="MCPsignal_dom"/>
</dbReference>
<protein>
    <submittedName>
        <fullName evidence="5">Methyl-accepting chemotaxis protein</fullName>
    </submittedName>
</protein>
<dbReference type="CDD" id="cd18773">
    <property type="entry name" value="PDC1_HK_sensor"/>
    <property type="match status" value="1"/>
</dbReference>
<evidence type="ECO:0000259" key="3">
    <source>
        <dbReference type="PROSITE" id="PS50111"/>
    </source>
</evidence>